<dbReference type="EMBL" id="VLLL01000009">
    <property type="protein sequence ID" value="TWJ07937.1"/>
    <property type="molecule type" value="Genomic_DNA"/>
</dbReference>
<organism evidence="1 2">
    <name type="scientific">Stackebrandtia albiflava</name>
    <dbReference type="NCBI Taxonomy" id="406432"/>
    <lineage>
        <taxon>Bacteria</taxon>
        <taxon>Bacillati</taxon>
        <taxon>Actinomycetota</taxon>
        <taxon>Actinomycetes</taxon>
        <taxon>Glycomycetales</taxon>
        <taxon>Glycomycetaceae</taxon>
        <taxon>Stackebrandtia</taxon>
    </lineage>
</organism>
<evidence type="ECO:0000313" key="1">
    <source>
        <dbReference type="EMBL" id="TWJ07937.1"/>
    </source>
</evidence>
<dbReference type="AlphaFoldDB" id="A0A562UQQ6"/>
<keyword evidence="2" id="KW-1185">Reference proteome</keyword>
<gene>
    <name evidence="1" type="ORF">LX16_4720</name>
</gene>
<evidence type="ECO:0000313" key="2">
    <source>
        <dbReference type="Proteomes" id="UP000321617"/>
    </source>
</evidence>
<accession>A0A562UQQ6</accession>
<comment type="caution">
    <text evidence="1">The sequence shown here is derived from an EMBL/GenBank/DDBJ whole genome shotgun (WGS) entry which is preliminary data.</text>
</comment>
<sequence>MVAKATGVTTGVRTCFEIDERDEYHVARNLLVRRCVVWARERSLPADPELLRSALDSRHYSSDGRLTYWTPAHVRHHLLEWIPRYLDAEPEELAAAPEVLRSLLRFIADYGLRDPRGAALPDNEAAIDAAAREYPAALADVERYGVGKYWSLLARRHGVSVDDAERLAAFQRRARRERLGVDEALLARLTAAQAGHWQPGEERAPAQLPVALPDDHRLADAAATGTTVARVHGLIRWLGDTGRPVDPATGGLTGHRSRELVAAIGAGSRAEADLLVAWAKRARLVRRYRGRLVPVARARRVLADPIALWRRLFEAIPALGGRFLRPDPAAPPSALEPGFDEVLPDILSSLYSLPSPMPVKRLEETVWWHCCGAVVDIESMPPQVRRRQRGLLERDLTGLWDRLTDLGAVRRDFGVTDPVFLADLSGDGIDSPFDPDTTADLAAELRQPTELVRLTDLATFVLRDRMLAEGREAGLVGELAASEATEMLGVVTQHYPPAAAASEVDAWLSEPGRDLEALLDVARATPLRSRAAAILELLYDVQPGSAKLLRRVRSDPALAPAALVCLVETGILDLIDLTDDERQLLTAESSLRLMELDGPGEIIAGLEELPRHDARRVLHRVLTSGHPDRQGLAEFRRLVVSRMRRDRGAMPPGTPTWTPERLGATRRARIRRGGHG</sequence>
<dbReference type="Proteomes" id="UP000321617">
    <property type="component" value="Unassembled WGS sequence"/>
</dbReference>
<name>A0A562UQQ6_9ACTN</name>
<reference evidence="1 2" key="1">
    <citation type="journal article" date="2013" name="Stand. Genomic Sci.">
        <title>Genomic Encyclopedia of Type Strains, Phase I: The one thousand microbial genomes (KMG-I) project.</title>
        <authorList>
            <person name="Kyrpides N.C."/>
            <person name="Woyke T."/>
            <person name="Eisen J.A."/>
            <person name="Garrity G."/>
            <person name="Lilburn T.G."/>
            <person name="Beck B.J."/>
            <person name="Whitman W.B."/>
            <person name="Hugenholtz P."/>
            <person name="Klenk H.P."/>
        </authorList>
    </citation>
    <scope>NUCLEOTIDE SEQUENCE [LARGE SCALE GENOMIC DNA]</scope>
    <source>
        <strain evidence="1 2">DSM 45044</strain>
    </source>
</reference>
<proteinExistence type="predicted"/>
<protein>
    <submittedName>
        <fullName evidence="1">Uncharacterized protein</fullName>
    </submittedName>
</protein>